<keyword evidence="1" id="KW-0472">Membrane</keyword>
<gene>
    <name evidence="3" type="ORF">WMO14_07955</name>
</gene>
<dbReference type="InterPro" id="IPR046278">
    <property type="entry name" value="DUF6311"/>
</dbReference>
<evidence type="ECO:0000313" key="3">
    <source>
        <dbReference type="EMBL" id="MEQ2379812.1"/>
    </source>
</evidence>
<dbReference type="Proteomes" id="UP001442364">
    <property type="component" value="Unassembled WGS sequence"/>
</dbReference>
<comment type="caution">
    <text evidence="3">The sequence shown here is derived from an EMBL/GenBank/DDBJ whole genome shotgun (WGS) entry which is preliminary data.</text>
</comment>
<feature type="transmembrane region" description="Helical" evidence="1">
    <location>
        <begin position="359"/>
        <end position="384"/>
    </location>
</feature>
<feature type="transmembrane region" description="Helical" evidence="1">
    <location>
        <begin position="329"/>
        <end position="347"/>
    </location>
</feature>
<evidence type="ECO:0000256" key="1">
    <source>
        <dbReference type="SAM" id="Phobius"/>
    </source>
</evidence>
<dbReference type="Pfam" id="PF19830">
    <property type="entry name" value="DUF6311"/>
    <property type="match status" value="1"/>
</dbReference>
<feature type="transmembrane region" description="Helical" evidence="1">
    <location>
        <begin position="396"/>
        <end position="414"/>
    </location>
</feature>
<feature type="transmembrane region" description="Helical" evidence="1">
    <location>
        <begin position="242"/>
        <end position="264"/>
    </location>
</feature>
<feature type="domain" description="DUF6311" evidence="2">
    <location>
        <begin position="28"/>
        <end position="370"/>
    </location>
</feature>
<feature type="transmembrane region" description="Helical" evidence="1">
    <location>
        <begin position="16"/>
        <end position="34"/>
    </location>
</feature>
<keyword evidence="4" id="KW-1185">Reference proteome</keyword>
<feature type="transmembrane region" description="Helical" evidence="1">
    <location>
        <begin position="89"/>
        <end position="109"/>
    </location>
</feature>
<dbReference type="EMBL" id="JBBMER010000005">
    <property type="protein sequence ID" value="MEQ2379812.1"/>
    <property type="molecule type" value="Genomic_DNA"/>
</dbReference>
<sequence length="591" mass="66487">MKQKISNHMKNNWQEYASVILMLFIITVAMIYKFNLFNFDITYPIAYSGGDDLSMLVDAKMFSEQGWIMTTDRLGAPNGTQMYDFSANYLHNAGMVIMKIFVFLAGGNAVVGFNLTYLSIFIFAGIVSYIVMRQIGINCWISALTSAVYGMSPFMLARGVGHMVLAEAYFVPLSFLLCFYILEREEVFKFDKQFFKRPINYVVIVIALLIANNGIGYYPYFTCFILLVTGVCKWLKNKKPEGFVRALSICVVIAVFFILCMVPAKIYNLQHGANQDAVSRAGFIETEMYGLKLIMLFMPRNAHGIGIIQKAIDMYDSNTTYLNENVTEYLGIIAIIGFFILMFTLFMNRDSALKKRLGALSEINIMLVLLGTTSGLGTMIAFLITDKIRGYNRISIFIEYVCILAVAMLMGAIVDKLKADKRTASIIVTAVTGLVCVFSIWEGCGGKTPTETYKAIQDEYASDDKLVSYIESSVDDGSMIYQLPYHKYPEGESQNDMWDYHLFVGYLHSDTLKWSYGSVKGREGDSWNEEIGSLKADDMVKALKEAGFAGIYIDRRAYLAEQIEQLESDLTEATGTKPVISDNGCLSFYKF</sequence>
<evidence type="ECO:0000259" key="2">
    <source>
        <dbReference type="Pfam" id="PF19830"/>
    </source>
</evidence>
<dbReference type="RefSeq" id="WP_022502963.1">
    <property type="nucleotide sequence ID" value="NZ_DAWDOP010000005.1"/>
</dbReference>
<proteinExistence type="predicted"/>
<feature type="transmembrane region" description="Helical" evidence="1">
    <location>
        <begin position="163"/>
        <end position="182"/>
    </location>
</feature>
<protein>
    <recommendedName>
        <fullName evidence="2">DUF6311 domain-containing protein</fullName>
    </recommendedName>
</protein>
<keyword evidence="1" id="KW-0812">Transmembrane</keyword>
<reference evidence="3 4" key="1">
    <citation type="submission" date="2024-03" db="EMBL/GenBank/DDBJ databases">
        <title>Human intestinal bacterial collection.</title>
        <authorList>
            <person name="Pauvert C."/>
            <person name="Hitch T.C.A."/>
            <person name="Clavel T."/>
        </authorList>
    </citation>
    <scope>NUCLEOTIDE SEQUENCE [LARGE SCALE GENOMIC DNA]</scope>
    <source>
        <strain evidence="3 4">CLA-AA-H255</strain>
    </source>
</reference>
<feature type="transmembrane region" description="Helical" evidence="1">
    <location>
        <begin position="423"/>
        <end position="441"/>
    </location>
</feature>
<keyword evidence="1" id="KW-1133">Transmembrane helix</keyword>
<organism evidence="3 4">
    <name type="scientific">[Lactobacillus] rogosae</name>
    <dbReference type="NCBI Taxonomy" id="706562"/>
    <lineage>
        <taxon>Bacteria</taxon>
        <taxon>Bacillati</taxon>
        <taxon>Bacillota</taxon>
        <taxon>Clostridia</taxon>
        <taxon>Lachnospirales</taxon>
        <taxon>Lachnospiraceae</taxon>
        <taxon>Lachnospira</taxon>
    </lineage>
</organism>
<evidence type="ECO:0000313" key="4">
    <source>
        <dbReference type="Proteomes" id="UP001442364"/>
    </source>
</evidence>
<name>A0ABV1BVP1_9FIRM</name>
<accession>A0ABV1BVP1</accession>
<feature type="transmembrane region" description="Helical" evidence="1">
    <location>
        <begin position="217"/>
        <end position="235"/>
    </location>
</feature>